<name>A0A286RL35_9BACT</name>
<dbReference type="KEGG" id="ttf:THTE_4084"/>
<feature type="compositionally biased region" description="Low complexity" evidence="1">
    <location>
        <begin position="105"/>
        <end position="119"/>
    </location>
</feature>
<protein>
    <submittedName>
        <fullName evidence="3">Uncharacterized protein</fullName>
    </submittedName>
</protein>
<dbReference type="EMBL" id="CP018477">
    <property type="protein sequence ID" value="ASV76685.1"/>
    <property type="molecule type" value="Genomic_DNA"/>
</dbReference>
<keyword evidence="4" id="KW-1185">Reference proteome</keyword>
<feature type="region of interest" description="Disordered" evidence="1">
    <location>
        <begin position="79"/>
        <end position="119"/>
    </location>
</feature>
<feature type="transmembrane region" description="Helical" evidence="2">
    <location>
        <begin position="186"/>
        <end position="212"/>
    </location>
</feature>
<dbReference type="Proteomes" id="UP000215086">
    <property type="component" value="Chromosome"/>
</dbReference>
<gene>
    <name evidence="3" type="ORF">THTE_4084</name>
</gene>
<evidence type="ECO:0000256" key="1">
    <source>
        <dbReference type="SAM" id="MobiDB-lite"/>
    </source>
</evidence>
<evidence type="ECO:0000313" key="3">
    <source>
        <dbReference type="EMBL" id="ASV76685.1"/>
    </source>
</evidence>
<keyword evidence="2" id="KW-0812">Transmembrane</keyword>
<sequence length="214" mass="22915">MGFRFFCPQGHILEAEVEQAGQAAACPFCGTAMLIPSPKSLREVGRGDPLGPVHEQPELCEPSPVISQDGFSVPGPIDWQRLPTSASGPSAETAAGPGEDGFEWSSAQREATSSASAEAAPAVSEAVPEVYHIVCPQGHVLETPREMLGTDAMCPFCQSVFHLAYEASQEYQEKRRREIELAERRAALFWVRLAVGAAILVVGGLITMIILAPK</sequence>
<evidence type="ECO:0000313" key="4">
    <source>
        <dbReference type="Proteomes" id="UP000215086"/>
    </source>
</evidence>
<reference evidence="3 4" key="1">
    <citation type="journal article" name="Front. Microbiol.">
        <title>Sugar Metabolism of the First Thermophilic Planctomycete Thermogutta terrifontis: Comparative Genomic and Transcriptomic Approaches.</title>
        <authorList>
            <person name="Elcheninov A.G."/>
            <person name="Menzel P."/>
            <person name="Gudbergsdottir S.R."/>
            <person name="Slesarev A.I."/>
            <person name="Kadnikov V.V."/>
            <person name="Krogh A."/>
            <person name="Bonch-Osmolovskaya E.A."/>
            <person name="Peng X."/>
            <person name="Kublanov I.V."/>
        </authorList>
    </citation>
    <scope>NUCLEOTIDE SEQUENCE [LARGE SCALE GENOMIC DNA]</scope>
    <source>
        <strain evidence="3 4">R1</strain>
    </source>
</reference>
<evidence type="ECO:0000256" key="2">
    <source>
        <dbReference type="SAM" id="Phobius"/>
    </source>
</evidence>
<keyword evidence="2" id="KW-1133">Transmembrane helix</keyword>
<organism evidence="3 4">
    <name type="scientific">Thermogutta terrifontis</name>
    <dbReference type="NCBI Taxonomy" id="1331910"/>
    <lineage>
        <taxon>Bacteria</taxon>
        <taxon>Pseudomonadati</taxon>
        <taxon>Planctomycetota</taxon>
        <taxon>Planctomycetia</taxon>
        <taxon>Pirellulales</taxon>
        <taxon>Thermoguttaceae</taxon>
        <taxon>Thermogutta</taxon>
    </lineage>
</organism>
<keyword evidence="2" id="KW-0472">Membrane</keyword>
<accession>A0A286RL35</accession>
<proteinExistence type="predicted"/>
<dbReference type="AlphaFoldDB" id="A0A286RL35"/>